<protein>
    <submittedName>
        <fullName evidence="3">DUF4974 domain-containing protein</fullName>
    </submittedName>
</protein>
<dbReference type="Pfam" id="PF16344">
    <property type="entry name" value="FecR_C"/>
    <property type="match status" value="1"/>
</dbReference>
<feature type="domain" description="FecR protein" evidence="1">
    <location>
        <begin position="127"/>
        <end position="222"/>
    </location>
</feature>
<dbReference type="Gene3D" id="2.60.120.1440">
    <property type="match status" value="1"/>
</dbReference>
<dbReference type="InterPro" id="IPR006860">
    <property type="entry name" value="FecR"/>
</dbReference>
<dbReference type="PANTHER" id="PTHR30273:SF2">
    <property type="entry name" value="PROTEIN FECR"/>
    <property type="match status" value="1"/>
</dbReference>
<sequence length="355" mass="40449">MTHERIWNLFARKMANELLPEEEKELERLLQQHPEASYIKEMLMHPWKDRERLFGPEEVDMALRRHKLRLEAAGDADDEPVPVRPKGKVRRMVLQLTGVAAAVALAFFVGRQWLPAANSPLEGAPQQLVTQKGSRSHIKLPDGTTVWLNAGSKLDYPKQFTGGKREVTLEGEAFFDVAKDADRPFTVRTKTFAIRVLGTEFNVRAYPQEDSAVTSLIRGAVEVVLDETENRVVRLRPNEKLTMLTAVVTPDNNGHNPVEIHQPVKSRLTEVEDSVIAETAWVENKLAFKKMPLERVAVLLEHWFDADIRFKNDNKRQVYLSGVFDKESLIEVLKALELTGSFHFRQGDDGVIWIE</sequence>
<dbReference type="Proteomes" id="UP000278351">
    <property type="component" value="Unassembled WGS sequence"/>
</dbReference>
<evidence type="ECO:0000259" key="2">
    <source>
        <dbReference type="Pfam" id="PF16344"/>
    </source>
</evidence>
<dbReference type="GO" id="GO:0016989">
    <property type="term" value="F:sigma factor antagonist activity"/>
    <property type="evidence" value="ECO:0007669"/>
    <property type="project" value="TreeGrafter"/>
</dbReference>
<dbReference type="AlphaFoldDB" id="A0A3N4Q265"/>
<dbReference type="InterPro" id="IPR012373">
    <property type="entry name" value="Ferrdict_sens_TM"/>
</dbReference>
<dbReference type="InterPro" id="IPR032508">
    <property type="entry name" value="FecR_C"/>
</dbReference>
<proteinExistence type="predicted"/>
<dbReference type="Pfam" id="PF04773">
    <property type="entry name" value="FecR"/>
    <property type="match status" value="1"/>
</dbReference>
<dbReference type="Gene3D" id="3.55.50.30">
    <property type="match status" value="1"/>
</dbReference>
<feature type="domain" description="Protein FecR C-terminal" evidence="2">
    <location>
        <begin position="285"/>
        <end position="351"/>
    </location>
</feature>
<dbReference type="PIRSF" id="PIRSF018266">
    <property type="entry name" value="FecR"/>
    <property type="match status" value="1"/>
</dbReference>
<evidence type="ECO:0000313" key="4">
    <source>
        <dbReference type="Proteomes" id="UP000278351"/>
    </source>
</evidence>
<accession>A0A3N4Q265</accession>
<reference evidence="3 4" key="1">
    <citation type="submission" date="2018-11" db="EMBL/GenBank/DDBJ databases">
        <title>Chitinophaga lutea sp.nov., isolate from arsenic contaminated soil.</title>
        <authorList>
            <person name="Zong Y."/>
        </authorList>
    </citation>
    <scope>NUCLEOTIDE SEQUENCE [LARGE SCALE GENOMIC DNA]</scope>
    <source>
        <strain evidence="3 4">ZY74</strain>
    </source>
</reference>
<keyword evidence="4" id="KW-1185">Reference proteome</keyword>
<gene>
    <name evidence="3" type="ORF">EGT74_11865</name>
</gene>
<dbReference type="PANTHER" id="PTHR30273">
    <property type="entry name" value="PERIPLASMIC SIGNAL SENSOR AND SIGMA FACTOR ACTIVATOR FECR-RELATED"/>
    <property type="match status" value="1"/>
</dbReference>
<dbReference type="EMBL" id="RPDH01000001">
    <property type="protein sequence ID" value="RPE14166.1"/>
    <property type="molecule type" value="Genomic_DNA"/>
</dbReference>
<evidence type="ECO:0000313" key="3">
    <source>
        <dbReference type="EMBL" id="RPE14166.1"/>
    </source>
</evidence>
<comment type="caution">
    <text evidence="3">The sequence shown here is derived from an EMBL/GenBank/DDBJ whole genome shotgun (WGS) entry which is preliminary data.</text>
</comment>
<dbReference type="FunFam" id="2.60.120.1440:FF:000001">
    <property type="entry name" value="Putative anti-sigma factor"/>
    <property type="match status" value="1"/>
</dbReference>
<evidence type="ECO:0000259" key="1">
    <source>
        <dbReference type="Pfam" id="PF04773"/>
    </source>
</evidence>
<name>A0A3N4Q265_9BACT</name>
<organism evidence="3 4">
    <name type="scientific">Chitinophaga lutea</name>
    <dbReference type="NCBI Taxonomy" id="2488634"/>
    <lineage>
        <taxon>Bacteria</taxon>
        <taxon>Pseudomonadati</taxon>
        <taxon>Bacteroidota</taxon>
        <taxon>Chitinophagia</taxon>
        <taxon>Chitinophagales</taxon>
        <taxon>Chitinophagaceae</taxon>
        <taxon>Chitinophaga</taxon>
    </lineage>
</organism>